<gene>
    <name evidence="1" type="ORF">N8T08_001306</name>
</gene>
<name>A0ACC3ANH5_9EURO</name>
<reference evidence="1 2" key="1">
    <citation type="journal article" date="2023" name="ACS Omega">
        <title>Identification of the Neoaspergillic Acid Biosynthesis Gene Cluster by Establishing an In Vitro CRISPR-Ribonucleoprotein Genetic System in Aspergillus melleus.</title>
        <authorList>
            <person name="Yuan B."/>
            <person name="Grau M.F."/>
            <person name="Murata R.M."/>
            <person name="Torok T."/>
            <person name="Venkateswaran K."/>
            <person name="Stajich J.E."/>
            <person name="Wang C.C.C."/>
        </authorList>
    </citation>
    <scope>NUCLEOTIDE SEQUENCE [LARGE SCALE GENOMIC DNA]</scope>
    <source>
        <strain evidence="1 2">IMV 1140</strain>
    </source>
</reference>
<sequence>MPRASSTRSSLPRGQAAINAFTRTTKPGIAPPKTLLDGSGDGKQVTTTPASTLPVSPSKKRKLNELENVDCGRGTTTEDSAVSTTIGLSKEEQGGSLSLKPSKSIRRTVSCTPRSGHYASSTSTSTSTSERVTRAGGGKRTVSASAAAAAVPPSPVKRASSVRKSHVQLPEPVLEVRPACVAELLNLHAAFVKALTIHAAHWGPGVPADLRDFLHSVERLWKKRKVVVGDLQRLVWIWEQVHLQQQSTTTGPRFRLANYGLGKVCLERMSKKEGRVDPVNETELQVQFEQAVESLWEKALDAAGGDESRVDFMATLGSSVIHESLAPLSTFRKGQQRLQDLKGGVIKLKTERMRKTDSEETQTPVKTQSATTSRKMGLLDRIKEKALRQSKLPPPPSKEMIMRGAAAQRTEEVVNVLSQLRPAGYVGTGPSAVVAAQRKPFQLGMIVQNVQDSVRNPISEKEVEVCLEILSRPDVAGQWINFVTVNHIKSVVLKSCSDVNPKEIGAKVSQLKIGPGETVPTSGA</sequence>
<accession>A0ACC3ANH5</accession>
<evidence type="ECO:0000313" key="1">
    <source>
        <dbReference type="EMBL" id="KAK1139060.1"/>
    </source>
</evidence>
<dbReference type="EMBL" id="JAOPJF010000118">
    <property type="protein sequence ID" value="KAK1139060.1"/>
    <property type="molecule type" value="Genomic_DNA"/>
</dbReference>
<comment type="caution">
    <text evidence="1">The sequence shown here is derived from an EMBL/GenBank/DDBJ whole genome shotgun (WGS) entry which is preliminary data.</text>
</comment>
<protein>
    <submittedName>
        <fullName evidence="1">Uncharacterized protein</fullName>
    </submittedName>
</protein>
<dbReference type="Proteomes" id="UP001177260">
    <property type="component" value="Unassembled WGS sequence"/>
</dbReference>
<keyword evidence="2" id="KW-1185">Reference proteome</keyword>
<evidence type="ECO:0000313" key="2">
    <source>
        <dbReference type="Proteomes" id="UP001177260"/>
    </source>
</evidence>
<organism evidence="1 2">
    <name type="scientific">Aspergillus melleus</name>
    <dbReference type="NCBI Taxonomy" id="138277"/>
    <lineage>
        <taxon>Eukaryota</taxon>
        <taxon>Fungi</taxon>
        <taxon>Dikarya</taxon>
        <taxon>Ascomycota</taxon>
        <taxon>Pezizomycotina</taxon>
        <taxon>Eurotiomycetes</taxon>
        <taxon>Eurotiomycetidae</taxon>
        <taxon>Eurotiales</taxon>
        <taxon>Aspergillaceae</taxon>
        <taxon>Aspergillus</taxon>
        <taxon>Aspergillus subgen. Circumdati</taxon>
    </lineage>
</organism>
<proteinExistence type="predicted"/>